<dbReference type="InterPro" id="IPR041049">
    <property type="entry name" value="DUF5615"/>
</dbReference>
<protein>
    <recommendedName>
        <fullName evidence="1">DUF5615 domain-containing protein</fullName>
    </recommendedName>
</protein>
<reference evidence="2 3" key="1">
    <citation type="journal article" date="2019" name="Int. J. Syst. Evol. Microbiol.">
        <title>The Global Catalogue of Microorganisms (GCM) 10K type strain sequencing project: providing services to taxonomists for standard genome sequencing and annotation.</title>
        <authorList>
            <consortium name="The Broad Institute Genomics Platform"/>
            <consortium name="The Broad Institute Genome Sequencing Center for Infectious Disease"/>
            <person name="Wu L."/>
            <person name="Ma J."/>
        </authorList>
    </citation>
    <scope>NUCLEOTIDE SEQUENCE [LARGE SCALE GENOMIC DNA]</scope>
    <source>
        <strain evidence="2 3">JCM 14046</strain>
    </source>
</reference>
<comment type="caution">
    <text evidence="2">The sequence shown here is derived from an EMBL/GenBank/DDBJ whole genome shotgun (WGS) entry which is preliminary data.</text>
</comment>
<sequence>MRFVLDEDVDASVVRVLFDAGHDGWTIQNAGLGAVPDEVVAVYGHEQDAVVVTHDEEFSRWRKKNCVGKHLFLRCEEPDAAELIEKNLADIVPVMERYTDLYAQLSQSTLTFTWQWD</sequence>
<dbReference type="EMBL" id="BAAAMY010000002">
    <property type="protein sequence ID" value="GAA1911327.1"/>
    <property type="molecule type" value="Genomic_DNA"/>
</dbReference>
<dbReference type="Proteomes" id="UP001501612">
    <property type="component" value="Unassembled WGS sequence"/>
</dbReference>
<dbReference type="Pfam" id="PF18480">
    <property type="entry name" value="DUF5615"/>
    <property type="match status" value="1"/>
</dbReference>
<feature type="domain" description="DUF5615" evidence="1">
    <location>
        <begin position="1"/>
        <end position="85"/>
    </location>
</feature>
<proteinExistence type="predicted"/>
<accession>A0ABN2P5Y6</accession>
<name>A0ABN2P5Y6_9ACTN</name>
<evidence type="ECO:0000259" key="1">
    <source>
        <dbReference type="Pfam" id="PF18480"/>
    </source>
</evidence>
<gene>
    <name evidence="2" type="ORF">GCM10009737_10940</name>
</gene>
<evidence type="ECO:0000313" key="3">
    <source>
        <dbReference type="Proteomes" id="UP001501612"/>
    </source>
</evidence>
<organism evidence="2 3">
    <name type="scientific">Nocardioides lentus</name>
    <dbReference type="NCBI Taxonomy" id="338077"/>
    <lineage>
        <taxon>Bacteria</taxon>
        <taxon>Bacillati</taxon>
        <taxon>Actinomycetota</taxon>
        <taxon>Actinomycetes</taxon>
        <taxon>Propionibacteriales</taxon>
        <taxon>Nocardioidaceae</taxon>
        <taxon>Nocardioides</taxon>
    </lineage>
</organism>
<keyword evidence="3" id="KW-1185">Reference proteome</keyword>
<evidence type="ECO:0000313" key="2">
    <source>
        <dbReference type="EMBL" id="GAA1911327.1"/>
    </source>
</evidence>
<dbReference type="RefSeq" id="WP_344004800.1">
    <property type="nucleotide sequence ID" value="NZ_BAAAMY010000002.1"/>
</dbReference>